<reference evidence="2 3" key="1">
    <citation type="submission" date="2014-04" db="EMBL/GenBank/DDBJ databases">
        <authorList>
            <consortium name="DOE Joint Genome Institute"/>
            <person name="Kuo A."/>
            <person name="Kohler A."/>
            <person name="Costa M.D."/>
            <person name="Nagy L.G."/>
            <person name="Floudas D."/>
            <person name="Copeland A."/>
            <person name="Barry K.W."/>
            <person name="Cichocki N."/>
            <person name="Veneault-Fourrey C."/>
            <person name="LaButti K."/>
            <person name="Lindquist E.A."/>
            <person name="Lipzen A."/>
            <person name="Lundell T."/>
            <person name="Morin E."/>
            <person name="Murat C."/>
            <person name="Sun H."/>
            <person name="Tunlid A."/>
            <person name="Henrissat B."/>
            <person name="Grigoriev I.V."/>
            <person name="Hibbett D.S."/>
            <person name="Martin F."/>
            <person name="Nordberg H.P."/>
            <person name="Cantor M.N."/>
            <person name="Hua S.X."/>
        </authorList>
    </citation>
    <scope>NUCLEOTIDE SEQUENCE [LARGE SCALE GENOMIC DNA]</scope>
    <source>
        <strain evidence="2 3">Marx 270</strain>
    </source>
</reference>
<gene>
    <name evidence="2" type="ORF">M404DRAFT_678011</name>
</gene>
<evidence type="ECO:0000256" key="1">
    <source>
        <dbReference type="SAM" id="MobiDB-lite"/>
    </source>
</evidence>
<sequence length="135" mass="15250">MSPSSAWPSSVLRWSKPLVGQPVKCTCSDHWMATDYLILVPRPPTAFHRPYSQEGDLFWHLEMGEICSERGQKNCTRGLSSSPPRRNVKTPLSNNDNLVFSRSSNYAPLGTQIQRSQTALLPGYLRPQRPLLIKL</sequence>
<name>A0A0C3JTJ3_PISTI</name>
<dbReference type="EMBL" id="KN831947">
    <property type="protein sequence ID" value="KIO12463.1"/>
    <property type="molecule type" value="Genomic_DNA"/>
</dbReference>
<dbReference type="Proteomes" id="UP000054217">
    <property type="component" value="Unassembled WGS sequence"/>
</dbReference>
<dbReference type="InParanoid" id="A0A0C3JTJ3"/>
<keyword evidence="3" id="KW-1185">Reference proteome</keyword>
<dbReference type="AlphaFoldDB" id="A0A0C3JTJ3"/>
<feature type="region of interest" description="Disordered" evidence="1">
    <location>
        <begin position="75"/>
        <end position="96"/>
    </location>
</feature>
<evidence type="ECO:0000313" key="3">
    <source>
        <dbReference type="Proteomes" id="UP000054217"/>
    </source>
</evidence>
<evidence type="ECO:0000313" key="2">
    <source>
        <dbReference type="EMBL" id="KIO12463.1"/>
    </source>
</evidence>
<reference evidence="3" key="2">
    <citation type="submission" date="2015-01" db="EMBL/GenBank/DDBJ databases">
        <title>Evolutionary Origins and Diversification of the Mycorrhizal Mutualists.</title>
        <authorList>
            <consortium name="DOE Joint Genome Institute"/>
            <consortium name="Mycorrhizal Genomics Consortium"/>
            <person name="Kohler A."/>
            <person name="Kuo A."/>
            <person name="Nagy L.G."/>
            <person name="Floudas D."/>
            <person name="Copeland A."/>
            <person name="Barry K.W."/>
            <person name="Cichocki N."/>
            <person name="Veneault-Fourrey C."/>
            <person name="LaButti K."/>
            <person name="Lindquist E.A."/>
            <person name="Lipzen A."/>
            <person name="Lundell T."/>
            <person name="Morin E."/>
            <person name="Murat C."/>
            <person name="Riley R."/>
            <person name="Ohm R."/>
            <person name="Sun H."/>
            <person name="Tunlid A."/>
            <person name="Henrissat B."/>
            <person name="Grigoriev I.V."/>
            <person name="Hibbett D.S."/>
            <person name="Martin F."/>
        </authorList>
    </citation>
    <scope>NUCLEOTIDE SEQUENCE [LARGE SCALE GENOMIC DNA]</scope>
    <source>
        <strain evidence="3">Marx 270</strain>
    </source>
</reference>
<proteinExistence type="predicted"/>
<dbReference type="HOGENOM" id="CLU_1886595_0_0_1"/>
<protein>
    <submittedName>
        <fullName evidence="2">Uncharacterized protein</fullName>
    </submittedName>
</protein>
<accession>A0A0C3JTJ3</accession>
<organism evidence="2 3">
    <name type="scientific">Pisolithus tinctorius Marx 270</name>
    <dbReference type="NCBI Taxonomy" id="870435"/>
    <lineage>
        <taxon>Eukaryota</taxon>
        <taxon>Fungi</taxon>
        <taxon>Dikarya</taxon>
        <taxon>Basidiomycota</taxon>
        <taxon>Agaricomycotina</taxon>
        <taxon>Agaricomycetes</taxon>
        <taxon>Agaricomycetidae</taxon>
        <taxon>Boletales</taxon>
        <taxon>Sclerodermatineae</taxon>
        <taxon>Pisolithaceae</taxon>
        <taxon>Pisolithus</taxon>
    </lineage>
</organism>